<evidence type="ECO:0000313" key="2">
    <source>
        <dbReference type="EMBL" id="PWZ11506.1"/>
    </source>
</evidence>
<feature type="region of interest" description="Disordered" evidence="1">
    <location>
        <begin position="68"/>
        <end position="113"/>
    </location>
</feature>
<dbReference type="AlphaFoldDB" id="A0A3L6DS41"/>
<gene>
    <name evidence="2" type="ORF">Zm00014a_005086</name>
</gene>
<evidence type="ECO:0000313" key="3">
    <source>
        <dbReference type="Proteomes" id="UP000251960"/>
    </source>
</evidence>
<comment type="caution">
    <text evidence="2">The sequence shown here is derived from an EMBL/GenBank/DDBJ whole genome shotgun (WGS) entry which is preliminary data.</text>
</comment>
<protein>
    <submittedName>
        <fullName evidence="2">Uncharacterized protein</fullName>
    </submittedName>
</protein>
<proteinExistence type="predicted"/>
<feature type="compositionally biased region" description="Basic and acidic residues" evidence="1">
    <location>
        <begin position="104"/>
        <end position="113"/>
    </location>
</feature>
<organism evidence="2 3">
    <name type="scientific">Zea mays</name>
    <name type="common">Maize</name>
    <dbReference type="NCBI Taxonomy" id="4577"/>
    <lineage>
        <taxon>Eukaryota</taxon>
        <taxon>Viridiplantae</taxon>
        <taxon>Streptophyta</taxon>
        <taxon>Embryophyta</taxon>
        <taxon>Tracheophyta</taxon>
        <taxon>Spermatophyta</taxon>
        <taxon>Magnoliopsida</taxon>
        <taxon>Liliopsida</taxon>
        <taxon>Poales</taxon>
        <taxon>Poaceae</taxon>
        <taxon>PACMAD clade</taxon>
        <taxon>Panicoideae</taxon>
        <taxon>Andropogonodae</taxon>
        <taxon>Andropogoneae</taxon>
        <taxon>Tripsacinae</taxon>
        <taxon>Zea</taxon>
    </lineage>
</organism>
<evidence type="ECO:0000256" key="1">
    <source>
        <dbReference type="SAM" id="MobiDB-lite"/>
    </source>
</evidence>
<sequence>MRIVGSPMASSRSVEESGQDEAVSPDADRRLRFALLEAAGGPSMGDGERSRLEQVAPGRARAARGCSRAREDALGPAQHHVTTPVGGRLGGGADQAYGARRRHPPEMETLARK</sequence>
<name>A0A3L6DS41_MAIZE</name>
<reference evidence="2 3" key="1">
    <citation type="journal article" date="2018" name="Nat. Genet.">
        <title>Extensive intraspecific gene order and gene structural variations between Mo17 and other maize genomes.</title>
        <authorList>
            <person name="Sun S."/>
            <person name="Zhou Y."/>
            <person name="Chen J."/>
            <person name="Shi J."/>
            <person name="Zhao H."/>
            <person name="Zhao H."/>
            <person name="Song W."/>
            <person name="Zhang M."/>
            <person name="Cui Y."/>
            <person name="Dong X."/>
            <person name="Liu H."/>
            <person name="Ma X."/>
            <person name="Jiao Y."/>
            <person name="Wang B."/>
            <person name="Wei X."/>
            <person name="Stein J.C."/>
            <person name="Glaubitz J.C."/>
            <person name="Lu F."/>
            <person name="Yu G."/>
            <person name="Liang C."/>
            <person name="Fengler K."/>
            <person name="Li B."/>
            <person name="Rafalski A."/>
            <person name="Schnable P.S."/>
            <person name="Ware D.H."/>
            <person name="Buckler E.S."/>
            <person name="Lai J."/>
        </authorList>
    </citation>
    <scope>NUCLEOTIDE SEQUENCE [LARGE SCALE GENOMIC DNA]</scope>
    <source>
        <strain evidence="3">cv. Missouri 17</strain>
        <tissue evidence="2">Seedling</tissue>
    </source>
</reference>
<accession>A0A3L6DS41</accession>
<feature type="region of interest" description="Disordered" evidence="1">
    <location>
        <begin position="1"/>
        <end position="28"/>
    </location>
</feature>
<dbReference type="EMBL" id="NCVQ01000009">
    <property type="protein sequence ID" value="PWZ11506.1"/>
    <property type="molecule type" value="Genomic_DNA"/>
</dbReference>
<dbReference type="Proteomes" id="UP000251960">
    <property type="component" value="Chromosome 8"/>
</dbReference>